<dbReference type="PANTHER" id="PTHR34478">
    <property type="entry name" value="PROTEIN LEMA"/>
    <property type="match status" value="1"/>
</dbReference>
<evidence type="ECO:0000313" key="6">
    <source>
        <dbReference type="EMBL" id="MBO8423558.1"/>
    </source>
</evidence>
<evidence type="ECO:0000256" key="2">
    <source>
        <dbReference type="ARBA" id="ARBA00008854"/>
    </source>
</evidence>
<dbReference type="Proteomes" id="UP000727857">
    <property type="component" value="Unassembled WGS sequence"/>
</dbReference>
<reference evidence="6" key="1">
    <citation type="submission" date="2020-10" db="EMBL/GenBank/DDBJ databases">
        <authorList>
            <person name="Gilroy R."/>
        </authorList>
    </citation>
    <scope>NUCLEOTIDE SEQUENCE</scope>
    <source>
        <strain evidence="6">517</strain>
    </source>
</reference>
<evidence type="ECO:0000256" key="5">
    <source>
        <dbReference type="ARBA" id="ARBA00023136"/>
    </source>
</evidence>
<dbReference type="SUPFAM" id="SSF140478">
    <property type="entry name" value="LemA-like"/>
    <property type="match status" value="1"/>
</dbReference>
<dbReference type="GO" id="GO:0016020">
    <property type="term" value="C:membrane"/>
    <property type="evidence" value="ECO:0007669"/>
    <property type="project" value="UniProtKB-SubCell"/>
</dbReference>
<protein>
    <submittedName>
        <fullName evidence="6">LemA family protein</fullName>
    </submittedName>
</protein>
<evidence type="ECO:0000256" key="1">
    <source>
        <dbReference type="ARBA" id="ARBA00004167"/>
    </source>
</evidence>
<accession>A0A940DG26</accession>
<organism evidence="6 7">
    <name type="scientific">Candidatus Stercoripulliclostridium pullicola</name>
    <dbReference type="NCBI Taxonomy" id="2840953"/>
    <lineage>
        <taxon>Bacteria</taxon>
        <taxon>Bacillati</taxon>
        <taxon>Bacillota</taxon>
        <taxon>Clostridia</taxon>
        <taxon>Eubacteriales</taxon>
        <taxon>Candidatus Stercoripulliclostridium</taxon>
    </lineage>
</organism>
<comment type="caution">
    <text evidence="6">The sequence shown here is derived from an EMBL/GenBank/DDBJ whole genome shotgun (WGS) entry which is preliminary data.</text>
</comment>
<gene>
    <name evidence="6" type="ORF">IAB16_00850</name>
</gene>
<sequence length="172" mass="19601">MCIITYTIVTYNKLTKLKVRVDNAWSQIDVQLKRRYDLIPNMVETVKGYASHEKETLSEVTRARASVGSAKTPEDVIAANNELTGALSRLLVVAERYPELKANANFMSLQNDLRDLESKIAISRQFYNDTAMNYNQKLQLFPSNLVAKAFKFKGVPYFEIEEAEKAVPQVKF</sequence>
<dbReference type="AlphaFoldDB" id="A0A940DG26"/>
<comment type="similarity">
    <text evidence="2">Belongs to the LemA family.</text>
</comment>
<keyword evidence="5" id="KW-0472">Membrane</keyword>
<dbReference type="InterPro" id="IPR007156">
    <property type="entry name" value="MamQ_LemA"/>
</dbReference>
<dbReference type="PANTHER" id="PTHR34478:SF2">
    <property type="entry name" value="MEMBRANE PROTEIN"/>
    <property type="match status" value="1"/>
</dbReference>
<evidence type="ECO:0000256" key="3">
    <source>
        <dbReference type="ARBA" id="ARBA00022692"/>
    </source>
</evidence>
<proteinExistence type="inferred from homology"/>
<keyword evidence="3" id="KW-0812">Transmembrane</keyword>
<dbReference type="Pfam" id="PF04011">
    <property type="entry name" value="LemA"/>
    <property type="match status" value="1"/>
</dbReference>
<comment type="subcellular location">
    <subcellularLocation>
        <location evidence="1">Membrane</location>
        <topology evidence="1">Single-pass membrane protein</topology>
    </subcellularLocation>
</comment>
<evidence type="ECO:0000256" key="4">
    <source>
        <dbReference type="ARBA" id="ARBA00022989"/>
    </source>
</evidence>
<dbReference type="EMBL" id="JADINF010000022">
    <property type="protein sequence ID" value="MBO8423558.1"/>
    <property type="molecule type" value="Genomic_DNA"/>
</dbReference>
<name>A0A940DG26_9FIRM</name>
<dbReference type="InterPro" id="IPR023353">
    <property type="entry name" value="LemA-like_dom_sf"/>
</dbReference>
<keyword evidence="4" id="KW-1133">Transmembrane helix</keyword>
<evidence type="ECO:0000313" key="7">
    <source>
        <dbReference type="Proteomes" id="UP000727857"/>
    </source>
</evidence>
<dbReference type="Gene3D" id="1.20.1440.20">
    <property type="entry name" value="LemA-like domain"/>
    <property type="match status" value="1"/>
</dbReference>
<reference evidence="6" key="2">
    <citation type="journal article" date="2021" name="PeerJ">
        <title>Extensive microbial diversity within the chicken gut microbiome revealed by metagenomics and culture.</title>
        <authorList>
            <person name="Gilroy R."/>
            <person name="Ravi A."/>
            <person name="Getino M."/>
            <person name="Pursley I."/>
            <person name="Horton D.L."/>
            <person name="Alikhan N.F."/>
            <person name="Baker D."/>
            <person name="Gharbi K."/>
            <person name="Hall N."/>
            <person name="Watson M."/>
            <person name="Adriaenssens E.M."/>
            <person name="Foster-Nyarko E."/>
            <person name="Jarju S."/>
            <person name="Secka A."/>
            <person name="Antonio M."/>
            <person name="Oren A."/>
            <person name="Chaudhuri R.R."/>
            <person name="La Ragione R."/>
            <person name="Hildebrand F."/>
            <person name="Pallen M.J."/>
        </authorList>
    </citation>
    <scope>NUCLEOTIDE SEQUENCE</scope>
    <source>
        <strain evidence="6">517</strain>
    </source>
</reference>